<dbReference type="AlphaFoldDB" id="A0AAD3SJ71"/>
<name>A0AAD3SJ71_NEPGR</name>
<gene>
    <name evidence="1" type="ORF">Nepgr_013472</name>
</gene>
<reference evidence="1" key="1">
    <citation type="submission" date="2023-05" db="EMBL/GenBank/DDBJ databases">
        <title>Nepenthes gracilis genome sequencing.</title>
        <authorList>
            <person name="Fukushima K."/>
        </authorList>
    </citation>
    <scope>NUCLEOTIDE SEQUENCE</scope>
    <source>
        <strain evidence="1">SING2019-196</strain>
    </source>
</reference>
<organism evidence="1 2">
    <name type="scientific">Nepenthes gracilis</name>
    <name type="common">Slender pitcher plant</name>
    <dbReference type="NCBI Taxonomy" id="150966"/>
    <lineage>
        <taxon>Eukaryota</taxon>
        <taxon>Viridiplantae</taxon>
        <taxon>Streptophyta</taxon>
        <taxon>Embryophyta</taxon>
        <taxon>Tracheophyta</taxon>
        <taxon>Spermatophyta</taxon>
        <taxon>Magnoliopsida</taxon>
        <taxon>eudicotyledons</taxon>
        <taxon>Gunneridae</taxon>
        <taxon>Pentapetalae</taxon>
        <taxon>Caryophyllales</taxon>
        <taxon>Nepenthaceae</taxon>
        <taxon>Nepenthes</taxon>
    </lineage>
</organism>
<accession>A0AAD3SJ71</accession>
<dbReference type="Proteomes" id="UP001279734">
    <property type="component" value="Unassembled WGS sequence"/>
</dbReference>
<keyword evidence="2" id="KW-1185">Reference proteome</keyword>
<evidence type="ECO:0000313" key="2">
    <source>
        <dbReference type="Proteomes" id="UP001279734"/>
    </source>
</evidence>
<dbReference type="EMBL" id="BSYO01000011">
    <property type="protein sequence ID" value="GMH11631.1"/>
    <property type="molecule type" value="Genomic_DNA"/>
</dbReference>
<proteinExistence type="predicted"/>
<comment type="caution">
    <text evidence="1">The sequence shown here is derived from an EMBL/GenBank/DDBJ whole genome shotgun (WGS) entry which is preliminary data.</text>
</comment>
<evidence type="ECO:0000313" key="1">
    <source>
        <dbReference type="EMBL" id="GMH11631.1"/>
    </source>
</evidence>
<protein>
    <submittedName>
        <fullName evidence="1">Uncharacterized protein</fullName>
    </submittedName>
</protein>
<sequence length="151" mass="16181">MWLGQLLGNCLRQGLPGHGWGSPSDFALSGLAFLVLLEPSVGGGFGIVEVALGLLWRQSWPRRGSPDVLTFPHCYYFEVDWLDMYVGPATDGVGHEWMKVTVIGSGLMVGLDCSSWLAGLDFDPFLANSDAVAVDFSGVGLMGEMLLPFAA</sequence>